<sequence length="150" mass="17141">MDKLSTSNLKIEALIFTRLVLSSHSPDVLHPYIKAKLWCDCPFWPDDRMCRLRDCSVCQCPEGEFPESFKKPKRLPFNDLICQEGTPDGAIDRTLDSKAFKGWTKIDNPWTNNDEADNGEMTYVSLQLNPERYTGYTTASARRLLGCCLL</sequence>
<proteinExistence type="predicted"/>
<accession>A0ACB0LVJ1</accession>
<name>A0ACB0LVJ1_TRIPR</name>
<comment type="caution">
    <text evidence="1">The sequence shown here is derived from an EMBL/GenBank/DDBJ whole genome shotgun (WGS) entry which is preliminary data.</text>
</comment>
<protein>
    <submittedName>
        <fullName evidence="1">Uncharacterized protein</fullName>
    </submittedName>
</protein>
<dbReference type="EMBL" id="CASHSV030000716">
    <property type="protein sequence ID" value="CAJ2672428.1"/>
    <property type="molecule type" value="Genomic_DNA"/>
</dbReference>
<reference evidence="1" key="1">
    <citation type="submission" date="2023-10" db="EMBL/GenBank/DDBJ databases">
        <authorList>
            <person name="Rodriguez Cubillos JULIANA M."/>
            <person name="De Vega J."/>
        </authorList>
    </citation>
    <scope>NUCLEOTIDE SEQUENCE</scope>
</reference>
<evidence type="ECO:0000313" key="1">
    <source>
        <dbReference type="EMBL" id="CAJ2672428.1"/>
    </source>
</evidence>
<keyword evidence="2" id="KW-1185">Reference proteome</keyword>
<dbReference type="Proteomes" id="UP001177021">
    <property type="component" value="Unassembled WGS sequence"/>
</dbReference>
<gene>
    <name evidence="1" type="ORF">MILVUS5_LOCUS36063</name>
</gene>
<evidence type="ECO:0000313" key="2">
    <source>
        <dbReference type="Proteomes" id="UP001177021"/>
    </source>
</evidence>
<organism evidence="1 2">
    <name type="scientific">Trifolium pratense</name>
    <name type="common">Red clover</name>
    <dbReference type="NCBI Taxonomy" id="57577"/>
    <lineage>
        <taxon>Eukaryota</taxon>
        <taxon>Viridiplantae</taxon>
        <taxon>Streptophyta</taxon>
        <taxon>Embryophyta</taxon>
        <taxon>Tracheophyta</taxon>
        <taxon>Spermatophyta</taxon>
        <taxon>Magnoliopsida</taxon>
        <taxon>eudicotyledons</taxon>
        <taxon>Gunneridae</taxon>
        <taxon>Pentapetalae</taxon>
        <taxon>rosids</taxon>
        <taxon>fabids</taxon>
        <taxon>Fabales</taxon>
        <taxon>Fabaceae</taxon>
        <taxon>Papilionoideae</taxon>
        <taxon>50 kb inversion clade</taxon>
        <taxon>NPAAA clade</taxon>
        <taxon>Hologalegina</taxon>
        <taxon>IRL clade</taxon>
        <taxon>Trifolieae</taxon>
        <taxon>Trifolium</taxon>
    </lineage>
</organism>